<accession>A0AAD5WKQ2</accession>
<gene>
    <name evidence="2" type="ORF">KIN20_035316</name>
</gene>
<keyword evidence="3" id="KW-1185">Reference proteome</keyword>
<dbReference type="PROSITE" id="PS51257">
    <property type="entry name" value="PROKAR_LIPOPROTEIN"/>
    <property type="match status" value="1"/>
</dbReference>
<keyword evidence="1" id="KW-0472">Membrane</keyword>
<proteinExistence type="predicted"/>
<feature type="transmembrane region" description="Helical" evidence="1">
    <location>
        <begin position="15"/>
        <end position="34"/>
    </location>
</feature>
<evidence type="ECO:0000256" key="1">
    <source>
        <dbReference type="SAM" id="Phobius"/>
    </source>
</evidence>
<sequence length="87" mass="9165">MSIYKNITGLPTNPIMISLVVSISAVVGCGVMLAGQASNRTFTVTGFTTLPVAMAYTSAKNAVRFSGIATRETSARIYATSYNADNH</sequence>
<name>A0AAD5WKQ2_PARTN</name>
<organism evidence="2 3">
    <name type="scientific">Parelaphostrongylus tenuis</name>
    <name type="common">Meningeal worm</name>
    <dbReference type="NCBI Taxonomy" id="148309"/>
    <lineage>
        <taxon>Eukaryota</taxon>
        <taxon>Metazoa</taxon>
        <taxon>Ecdysozoa</taxon>
        <taxon>Nematoda</taxon>
        <taxon>Chromadorea</taxon>
        <taxon>Rhabditida</taxon>
        <taxon>Rhabditina</taxon>
        <taxon>Rhabditomorpha</taxon>
        <taxon>Strongyloidea</taxon>
        <taxon>Metastrongylidae</taxon>
        <taxon>Parelaphostrongylus</taxon>
    </lineage>
</organism>
<comment type="caution">
    <text evidence="2">The sequence shown here is derived from an EMBL/GenBank/DDBJ whole genome shotgun (WGS) entry which is preliminary data.</text>
</comment>
<keyword evidence="1" id="KW-0812">Transmembrane</keyword>
<dbReference type="AlphaFoldDB" id="A0AAD5WKQ2"/>
<keyword evidence="1" id="KW-1133">Transmembrane helix</keyword>
<evidence type="ECO:0000313" key="3">
    <source>
        <dbReference type="Proteomes" id="UP001196413"/>
    </source>
</evidence>
<reference evidence="2" key="1">
    <citation type="submission" date="2021-06" db="EMBL/GenBank/DDBJ databases">
        <title>Parelaphostrongylus tenuis whole genome reference sequence.</title>
        <authorList>
            <person name="Garwood T.J."/>
            <person name="Larsen P.A."/>
            <person name="Fountain-Jones N.M."/>
            <person name="Garbe J.R."/>
            <person name="Macchietto M.G."/>
            <person name="Kania S.A."/>
            <person name="Gerhold R.W."/>
            <person name="Richards J.E."/>
            <person name="Wolf T.M."/>
        </authorList>
    </citation>
    <scope>NUCLEOTIDE SEQUENCE</scope>
    <source>
        <strain evidence="2">MNPRO001-30</strain>
        <tissue evidence="2">Meninges</tissue>
    </source>
</reference>
<evidence type="ECO:0000313" key="2">
    <source>
        <dbReference type="EMBL" id="KAJ1372998.1"/>
    </source>
</evidence>
<dbReference type="EMBL" id="JAHQIW010007214">
    <property type="protein sequence ID" value="KAJ1372998.1"/>
    <property type="molecule type" value="Genomic_DNA"/>
</dbReference>
<protein>
    <submittedName>
        <fullName evidence="2">Uncharacterized protein</fullName>
    </submittedName>
</protein>
<dbReference type="Proteomes" id="UP001196413">
    <property type="component" value="Unassembled WGS sequence"/>
</dbReference>